<gene>
    <name evidence="1" type="ORF">DERF_004073</name>
</gene>
<organism evidence="1 2">
    <name type="scientific">Dermatophagoides farinae</name>
    <name type="common">American house dust mite</name>
    <dbReference type="NCBI Taxonomy" id="6954"/>
    <lineage>
        <taxon>Eukaryota</taxon>
        <taxon>Metazoa</taxon>
        <taxon>Ecdysozoa</taxon>
        <taxon>Arthropoda</taxon>
        <taxon>Chelicerata</taxon>
        <taxon>Arachnida</taxon>
        <taxon>Acari</taxon>
        <taxon>Acariformes</taxon>
        <taxon>Sarcoptiformes</taxon>
        <taxon>Astigmata</taxon>
        <taxon>Psoroptidia</taxon>
        <taxon>Analgoidea</taxon>
        <taxon>Pyroglyphidae</taxon>
        <taxon>Dermatophagoidinae</taxon>
        <taxon>Dermatophagoides</taxon>
    </lineage>
</organism>
<dbReference type="Proteomes" id="UP000790347">
    <property type="component" value="Unassembled WGS sequence"/>
</dbReference>
<keyword evidence="2" id="KW-1185">Reference proteome</keyword>
<dbReference type="Gene3D" id="3.40.50.2000">
    <property type="entry name" value="Glycogen Phosphorylase B"/>
    <property type="match status" value="1"/>
</dbReference>
<evidence type="ECO:0000313" key="1">
    <source>
        <dbReference type="EMBL" id="KAH9530255.1"/>
    </source>
</evidence>
<reference evidence="1" key="2">
    <citation type="journal article" date="2022" name="Res Sq">
        <title>Comparative Genomics Reveals Insights into the Divergent Evolution of Astigmatic Mites and Household Pest Adaptations.</title>
        <authorList>
            <person name="Xiong Q."/>
            <person name="Wan A.T.-Y."/>
            <person name="Liu X.-Y."/>
            <person name="Fung C.S.-H."/>
            <person name="Xiao X."/>
            <person name="Malainual N."/>
            <person name="Hou J."/>
            <person name="Wang L."/>
            <person name="Wang M."/>
            <person name="Yang K."/>
            <person name="Cui Y."/>
            <person name="Leung E."/>
            <person name="Nong W."/>
            <person name="Shin S.-K."/>
            <person name="Au S."/>
            <person name="Jeong K.Y."/>
            <person name="Chew F.T."/>
            <person name="Hui J."/>
            <person name="Leung T.F."/>
            <person name="Tungtrongchitr A."/>
            <person name="Zhong N."/>
            <person name="Liu Z."/>
            <person name="Tsui S."/>
        </authorList>
    </citation>
    <scope>NUCLEOTIDE SEQUENCE</scope>
    <source>
        <strain evidence="1">Derf</strain>
        <tissue evidence="1">Whole organism</tissue>
    </source>
</reference>
<dbReference type="SUPFAM" id="SSF53756">
    <property type="entry name" value="UDP-Glycosyltransferase/glycogen phosphorylase"/>
    <property type="match status" value="1"/>
</dbReference>
<dbReference type="AlphaFoldDB" id="A0A922IFC1"/>
<proteinExistence type="predicted"/>
<sequence length="186" mass="21680">MSSENQQQRKLRILVTPLNGFGHLNACHGFCEELVARGHHVIFALDPDFNGYLTGHGFEERILDIKKRKDPENNNLDFWQGFMQRYSNLYKQDAWNIVQNCLPITCEAMFDDECMSQDAYRKIIDEVKPDLIINDRYICSPAIVGSNIPWIWLMSAAPHYLFMDDQQNRRCPPYFSGLPCNDQNDE</sequence>
<reference evidence="1" key="1">
    <citation type="submission" date="2013-05" db="EMBL/GenBank/DDBJ databases">
        <authorList>
            <person name="Yim A.K.Y."/>
            <person name="Chan T.F."/>
            <person name="Ji K.M."/>
            <person name="Liu X.Y."/>
            <person name="Zhou J.W."/>
            <person name="Li R.Q."/>
            <person name="Yang K.Y."/>
            <person name="Li J."/>
            <person name="Li M."/>
            <person name="Law P.T.W."/>
            <person name="Wu Y.L."/>
            <person name="Cai Z.L."/>
            <person name="Qin H."/>
            <person name="Bao Y."/>
            <person name="Leung R.K.K."/>
            <person name="Ng P.K.S."/>
            <person name="Zou J."/>
            <person name="Zhong X.J."/>
            <person name="Ran P.X."/>
            <person name="Zhong N.S."/>
            <person name="Liu Z.G."/>
            <person name="Tsui S.K.W."/>
        </authorList>
    </citation>
    <scope>NUCLEOTIDE SEQUENCE</scope>
    <source>
        <strain evidence="1">Derf</strain>
        <tissue evidence="1">Whole organism</tissue>
    </source>
</reference>
<name>A0A922IFC1_DERFA</name>
<protein>
    <submittedName>
        <fullName evidence="1">Uncharacterized protein</fullName>
    </submittedName>
</protein>
<dbReference type="EMBL" id="ASGP02000001">
    <property type="protein sequence ID" value="KAH9530255.1"/>
    <property type="molecule type" value="Genomic_DNA"/>
</dbReference>
<evidence type="ECO:0000313" key="2">
    <source>
        <dbReference type="Proteomes" id="UP000790347"/>
    </source>
</evidence>
<accession>A0A922IFC1</accession>
<comment type="caution">
    <text evidence="1">The sequence shown here is derived from an EMBL/GenBank/DDBJ whole genome shotgun (WGS) entry which is preliminary data.</text>
</comment>